<dbReference type="OrthoDB" id="2828108at2"/>
<protein>
    <submittedName>
        <fullName evidence="1">Uncharacterized protein</fullName>
    </submittedName>
</protein>
<sequence>MTTITATETNLFDYTDKKLKAHLQNNEEFNREVATHYEYYKDKLFRIVKEHDQEKAEKDLFQCVKSQVFNGYFIALEILNVEDSPITDAWLQQSEGMIAQQLPDLLKSATGESGLENVITHEPLKALTSWLVREYEDIYPTLMDISLNSACMGAKWAFVDEGQKRGFQTYQPQHRGIVGTIDDISFINPQNYLSCSILSEAGEVWDVIETKYNGYDRVAVTTVMKVFTEDQSTKYYVSVNVKSSLSAMNQQSIIDSIAVRIMTLNELNRGQLVISAASVEEFYDIG</sequence>
<name>A0A163S2U0_9BACL</name>
<dbReference type="EMBL" id="LRFC01000006">
    <property type="protein sequence ID" value="KZE68022.1"/>
    <property type="molecule type" value="Genomic_DNA"/>
</dbReference>
<gene>
    <name evidence="1" type="ORF">AWM68_17790</name>
</gene>
<dbReference type="RefSeq" id="WP_066238582.1">
    <property type="nucleotide sequence ID" value="NZ_LRFC01000006.1"/>
</dbReference>
<proteinExistence type="predicted"/>
<evidence type="ECO:0000313" key="2">
    <source>
        <dbReference type="Proteomes" id="UP000076567"/>
    </source>
</evidence>
<organism evidence="1 2">
    <name type="scientific">Fictibacillus phosphorivorans</name>
    <dbReference type="NCBI Taxonomy" id="1221500"/>
    <lineage>
        <taxon>Bacteria</taxon>
        <taxon>Bacillati</taxon>
        <taxon>Bacillota</taxon>
        <taxon>Bacilli</taxon>
        <taxon>Bacillales</taxon>
        <taxon>Fictibacillaceae</taxon>
        <taxon>Fictibacillus</taxon>
    </lineage>
</organism>
<accession>A0A163S2U0</accession>
<reference evidence="2" key="1">
    <citation type="submission" date="2016-01" db="EMBL/GenBank/DDBJ databases">
        <title>Draft genome of Chromobacterium sp. F49.</title>
        <authorList>
            <person name="Hong K.W."/>
        </authorList>
    </citation>
    <scope>NUCLEOTIDE SEQUENCE [LARGE SCALE GENOMIC DNA]</scope>
    <source>
        <strain evidence="2">P7IIIA</strain>
    </source>
</reference>
<comment type="caution">
    <text evidence="1">The sequence shown here is derived from an EMBL/GenBank/DDBJ whole genome shotgun (WGS) entry which is preliminary data.</text>
</comment>
<dbReference type="Proteomes" id="UP000076567">
    <property type="component" value="Unassembled WGS sequence"/>
</dbReference>
<dbReference type="AlphaFoldDB" id="A0A163S2U0"/>
<evidence type="ECO:0000313" key="1">
    <source>
        <dbReference type="EMBL" id="KZE68022.1"/>
    </source>
</evidence>
<keyword evidence="2" id="KW-1185">Reference proteome</keyword>